<keyword evidence="2 8" id="KW-0240">DNA-directed RNA polymerase</keyword>
<keyword evidence="8" id="KW-0804">Transcription</keyword>
<feature type="domain" description="TFIIS-type" evidence="11">
    <location>
        <begin position="93"/>
        <end position="133"/>
    </location>
</feature>
<evidence type="ECO:0000256" key="8">
    <source>
        <dbReference type="PIRNR" id="PIRNR005586"/>
    </source>
</evidence>
<dbReference type="GO" id="GO:0006363">
    <property type="term" value="P:termination of RNA polymerase I transcription"/>
    <property type="evidence" value="ECO:0007669"/>
    <property type="project" value="TreeGrafter"/>
</dbReference>
<dbReference type="PROSITE" id="PS51133">
    <property type="entry name" value="ZF_TFIIS_2"/>
    <property type="match status" value="1"/>
</dbReference>
<dbReference type="GO" id="GO:0003899">
    <property type="term" value="F:DNA-directed RNA polymerase activity"/>
    <property type="evidence" value="ECO:0007669"/>
    <property type="project" value="InterPro"/>
</dbReference>
<comment type="subcellular location">
    <subcellularLocation>
        <location evidence="1">Nucleus</location>
        <location evidence="1">Nucleolus</location>
    </subcellularLocation>
</comment>
<dbReference type="SMART" id="SM00440">
    <property type="entry name" value="ZnF_C2C2"/>
    <property type="match status" value="1"/>
</dbReference>
<keyword evidence="3" id="KW-0479">Metal-binding</keyword>
<evidence type="ECO:0000256" key="9">
    <source>
        <dbReference type="PROSITE-ProRule" id="PRU00472"/>
    </source>
</evidence>
<evidence type="ECO:0000256" key="4">
    <source>
        <dbReference type="ARBA" id="ARBA00022771"/>
    </source>
</evidence>
<dbReference type="Proteomes" id="UP000708208">
    <property type="component" value="Unassembled WGS sequence"/>
</dbReference>
<comment type="similarity">
    <text evidence="8">Belongs to the archaeal rpoM/eukaryotic RPA12/RPB9/RPC11 RNA polymerase family.</text>
</comment>
<evidence type="ECO:0000256" key="7">
    <source>
        <dbReference type="ARBA" id="ARBA00044497"/>
    </source>
</evidence>
<name>A0A8J2PDX5_9HEXA</name>
<dbReference type="PANTHER" id="PTHR11239">
    <property type="entry name" value="DNA-DIRECTED RNA POLYMERASE"/>
    <property type="match status" value="1"/>
</dbReference>
<dbReference type="PIRSF" id="PIRSF005586">
    <property type="entry name" value="RNApol_RpoM"/>
    <property type="match status" value="1"/>
</dbReference>
<dbReference type="GO" id="GO:0005736">
    <property type="term" value="C:RNA polymerase I complex"/>
    <property type="evidence" value="ECO:0007669"/>
    <property type="project" value="TreeGrafter"/>
</dbReference>
<dbReference type="AlphaFoldDB" id="A0A8J2PDX5"/>
<reference evidence="12" key="1">
    <citation type="submission" date="2021-06" db="EMBL/GenBank/DDBJ databases">
        <authorList>
            <person name="Hodson N. C."/>
            <person name="Mongue J. A."/>
            <person name="Jaron S. K."/>
        </authorList>
    </citation>
    <scope>NUCLEOTIDE SEQUENCE</scope>
</reference>
<evidence type="ECO:0000256" key="5">
    <source>
        <dbReference type="ARBA" id="ARBA00022833"/>
    </source>
</evidence>
<dbReference type="PANTHER" id="PTHR11239:SF14">
    <property type="entry name" value="DNA-DIRECTED RNA POLYMERASE I SUBUNIT RPA12"/>
    <property type="match status" value="1"/>
</dbReference>
<evidence type="ECO:0000313" key="12">
    <source>
        <dbReference type="EMBL" id="CAG7733611.1"/>
    </source>
</evidence>
<dbReference type="GO" id="GO:0003676">
    <property type="term" value="F:nucleic acid binding"/>
    <property type="evidence" value="ECO:0007669"/>
    <property type="project" value="InterPro"/>
</dbReference>
<evidence type="ECO:0000256" key="3">
    <source>
        <dbReference type="ARBA" id="ARBA00022723"/>
    </source>
</evidence>
<gene>
    <name evidence="12" type="ORF">AFUS01_LOCUS22043</name>
</gene>
<keyword evidence="13" id="KW-1185">Reference proteome</keyword>
<evidence type="ECO:0000313" key="13">
    <source>
        <dbReference type="Proteomes" id="UP000708208"/>
    </source>
</evidence>
<dbReference type="CDD" id="cd10507">
    <property type="entry name" value="Zn-ribbon_RPA12"/>
    <property type="match status" value="1"/>
</dbReference>
<evidence type="ECO:0000256" key="6">
    <source>
        <dbReference type="ARBA" id="ARBA00023242"/>
    </source>
</evidence>
<proteinExistence type="inferred from homology"/>
<accession>A0A8J2PDX5</accession>
<dbReference type="InterPro" id="IPR012164">
    <property type="entry name" value="Rpa12/Rpb9/Rpc10/TFS"/>
</dbReference>
<dbReference type="InterPro" id="IPR001222">
    <property type="entry name" value="Znf_TFIIS"/>
</dbReference>
<keyword evidence="5" id="KW-0862">Zinc</keyword>
<organism evidence="12 13">
    <name type="scientific">Allacma fusca</name>
    <dbReference type="NCBI Taxonomy" id="39272"/>
    <lineage>
        <taxon>Eukaryota</taxon>
        <taxon>Metazoa</taxon>
        <taxon>Ecdysozoa</taxon>
        <taxon>Arthropoda</taxon>
        <taxon>Hexapoda</taxon>
        <taxon>Collembola</taxon>
        <taxon>Symphypleona</taxon>
        <taxon>Sminthuridae</taxon>
        <taxon>Allacma</taxon>
    </lineage>
</organism>
<evidence type="ECO:0000259" key="11">
    <source>
        <dbReference type="PROSITE" id="PS51133"/>
    </source>
</evidence>
<dbReference type="InterPro" id="IPR034004">
    <property type="entry name" value="Zn_ribbon_RPA12_C"/>
</dbReference>
<dbReference type="GO" id="GO:0008270">
    <property type="term" value="F:zinc ion binding"/>
    <property type="evidence" value="ECO:0007669"/>
    <property type="project" value="UniProtKB-KW"/>
</dbReference>
<dbReference type="PROSITE" id="PS00466">
    <property type="entry name" value="ZF_TFIIS_1"/>
    <property type="match status" value="1"/>
</dbReference>
<keyword evidence="6 8" id="KW-0539">Nucleus</keyword>
<dbReference type="EMBL" id="CAJVCH010252155">
    <property type="protein sequence ID" value="CAG7733611.1"/>
    <property type="molecule type" value="Genomic_DNA"/>
</dbReference>
<feature type="region of interest" description="Disordered" evidence="10">
    <location>
        <begin position="75"/>
        <end position="94"/>
    </location>
</feature>
<comment type="function">
    <text evidence="7">Core component of RNA polymerase I (Pol I), a DNA-dependent RNA polymerase which synthesizes ribosomal RNA precursors using the four ribonucleoside triphosphates as substrates. Can mediate Pol I proofreading of the nascent RNA transcript. Anchors into the Pol I active site to monitor transcription fidelity and cleave mis-incorporated 5'-ribonucleotides.</text>
</comment>
<comment type="caution">
    <text evidence="12">The sequence shown here is derived from an EMBL/GenBank/DDBJ whole genome shotgun (WGS) entry which is preliminary data.</text>
</comment>
<evidence type="ECO:0000256" key="2">
    <source>
        <dbReference type="ARBA" id="ARBA00022478"/>
    </source>
</evidence>
<protein>
    <recommendedName>
        <fullName evidence="8">DNA-directed RNA polymerase subunit</fullName>
    </recommendedName>
</protein>
<dbReference type="OrthoDB" id="10056816at2759"/>
<keyword evidence="4 9" id="KW-0863">Zinc-finger</keyword>
<sequence>MTSITEIFAPTAEFCSLCGSILPVRTGSASDNHCMVCKVPISRDHDAEAESGILETVSYVIHFNDRDKYSKLKSLSGDASKKSKKPAAEGPLVNRDCKQCGNKKMSYMTLQLRSADEGQTVFFTCPKCRFKESENS</sequence>
<evidence type="ECO:0000256" key="10">
    <source>
        <dbReference type="SAM" id="MobiDB-lite"/>
    </source>
</evidence>
<comment type="function">
    <text evidence="8">DNA-dependent RNA polymerase catalyzes the transcription of DNA into RNA using the four ribonucleoside triphosphates as substrates.</text>
</comment>
<dbReference type="Pfam" id="PF01096">
    <property type="entry name" value="Zn_ribbon_TFIIS"/>
    <property type="match status" value="1"/>
</dbReference>
<evidence type="ECO:0000256" key="1">
    <source>
        <dbReference type="ARBA" id="ARBA00004604"/>
    </source>
</evidence>